<gene>
    <name evidence="2" type="ORF">AHMF7605_08530</name>
</gene>
<dbReference type="EMBL" id="PYFT01000001">
    <property type="protein sequence ID" value="PSR53569.1"/>
    <property type="molecule type" value="Genomic_DNA"/>
</dbReference>
<evidence type="ECO:0000256" key="1">
    <source>
        <dbReference type="SAM" id="SignalP"/>
    </source>
</evidence>
<feature type="signal peptide" evidence="1">
    <location>
        <begin position="1"/>
        <end position="21"/>
    </location>
</feature>
<keyword evidence="1" id="KW-0732">Signal</keyword>
<dbReference type="SUPFAM" id="SSF51445">
    <property type="entry name" value="(Trans)glycosidases"/>
    <property type="match status" value="1"/>
</dbReference>
<proteinExistence type="predicted"/>
<dbReference type="GO" id="GO:0045493">
    <property type="term" value="P:xylan catabolic process"/>
    <property type="evidence" value="ECO:0007669"/>
    <property type="project" value="UniProtKB-KW"/>
</dbReference>
<dbReference type="OrthoDB" id="9774262at2"/>
<dbReference type="AlphaFoldDB" id="A0A2T2YDH9"/>
<accession>A0A2T2YDH9</accession>
<keyword evidence="2" id="KW-0119">Carbohydrate metabolism</keyword>
<keyword evidence="2" id="KW-0326">Glycosidase</keyword>
<keyword evidence="2" id="KW-0858">Xylan degradation</keyword>
<sequence length="392" mass="45267">MRSVKYLLFFVYLFVSFNLFAQRAVWTKEQANAWYAQQPWLLGANYLPVNAINQIEMWQAETFDPATLDKEMGMAENLGFNTMRVFLHDQLWNSDQAGFTQRINQFLDICAKHKIRPLFVLFDSCWDPFPHLGKQHEPVQGLHNSGWVQGPGADVLKDSQQYPQLQKYVTGVVSQFKDDARILGWDVWNEPDNTNNSSYGRWEPANKVELVTNLLPQVFTWARSANPSQPLTCGIWAGDWSTPEKLKPIEKIQVENSDVISFHNYDDAPELEKRIVYLQQYGKPLICTEYMSRGNKSVFERSLPVASKYNVAMINWGFVAGKSNTIYPWNSWQKVYPAEPELWFHDIYRPNGEPYKAEEVAFIQNIIQEKTAFKAKGSKKSKAKKRAKAVAM</sequence>
<keyword evidence="2" id="KW-0378">Hydrolase</keyword>
<comment type="caution">
    <text evidence="2">The sequence shown here is derived from an EMBL/GenBank/DDBJ whole genome shotgun (WGS) entry which is preliminary data.</text>
</comment>
<keyword evidence="2" id="KW-0624">Polysaccharide degradation</keyword>
<reference evidence="2 3" key="1">
    <citation type="submission" date="2018-03" db="EMBL/GenBank/DDBJ databases">
        <title>Adhaeribacter sp. HMF7605 Genome sequencing and assembly.</title>
        <authorList>
            <person name="Kang H."/>
            <person name="Kang J."/>
            <person name="Cha I."/>
            <person name="Kim H."/>
            <person name="Joh K."/>
        </authorList>
    </citation>
    <scope>NUCLEOTIDE SEQUENCE [LARGE SCALE GENOMIC DNA]</scope>
    <source>
        <strain evidence="2 3">HMF7605</strain>
    </source>
</reference>
<feature type="chain" id="PRO_5015711477" evidence="1">
    <location>
        <begin position="22"/>
        <end position="392"/>
    </location>
</feature>
<evidence type="ECO:0000313" key="3">
    <source>
        <dbReference type="Proteomes" id="UP000240357"/>
    </source>
</evidence>
<protein>
    <submittedName>
        <fullName evidence="2">1,4-beta-xylanase</fullName>
    </submittedName>
</protein>
<dbReference type="Gene3D" id="3.20.20.80">
    <property type="entry name" value="Glycosidases"/>
    <property type="match status" value="1"/>
</dbReference>
<name>A0A2T2YDH9_9BACT</name>
<organism evidence="2 3">
    <name type="scientific">Adhaeribacter arboris</name>
    <dbReference type="NCBI Taxonomy" id="2072846"/>
    <lineage>
        <taxon>Bacteria</taxon>
        <taxon>Pseudomonadati</taxon>
        <taxon>Bacteroidota</taxon>
        <taxon>Cytophagia</taxon>
        <taxon>Cytophagales</taxon>
        <taxon>Hymenobacteraceae</taxon>
        <taxon>Adhaeribacter</taxon>
    </lineage>
</organism>
<dbReference type="GO" id="GO:0016798">
    <property type="term" value="F:hydrolase activity, acting on glycosyl bonds"/>
    <property type="evidence" value="ECO:0007669"/>
    <property type="project" value="UniProtKB-KW"/>
</dbReference>
<keyword evidence="3" id="KW-1185">Reference proteome</keyword>
<dbReference type="RefSeq" id="WP_106928326.1">
    <property type="nucleotide sequence ID" value="NZ_PYFT01000001.1"/>
</dbReference>
<dbReference type="Proteomes" id="UP000240357">
    <property type="component" value="Unassembled WGS sequence"/>
</dbReference>
<dbReference type="InterPro" id="IPR017853">
    <property type="entry name" value="GH"/>
</dbReference>
<evidence type="ECO:0000313" key="2">
    <source>
        <dbReference type="EMBL" id="PSR53569.1"/>
    </source>
</evidence>